<dbReference type="InterPro" id="IPR037151">
    <property type="entry name" value="AlkB-like_sf"/>
</dbReference>
<dbReference type="PANTHER" id="PTHR16557">
    <property type="entry name" value="ALKYLATED DNA REPAIR PROTEIN ALKB-RELATED"/>
    <property type="match status" value="1"/>
</dbReference>
<organism evidence="7 8">
    <name type="scientific">Arthrobacter halodurans</name>
    <dbReference type="NCBI Taxonomy" id="516699"/>
    <lineage>
        <taxon>Bacteria</taxon>
        <taxon>Bacillati</taxon>
        <taxon>Actinomycetota</taxon>
        <taxon>Actinomycetes</taxon>
        <taxon>Micrococcales</taxon>
        <taxon>Micrococcaceae</taxon>
        <taxon>Arthrobacter</taxon>
    </lineage>
</organism>
<dbReference type="InterPro" id="IPR004574">
    <property type="entry name" value="Alkb"/>
</dbReference>
<name>A0ABV4UP58_9MICC</name>
<evidence type="ECO:0000256" key="4">
    <source>
        <dbReference type="ARBA" id="ARBA00023002"/>
    </source>
</evidence>
<dbReference type="RefSeq" id="WP_373972592.1">
    <property type="nucleotide sequence ID" value="NZ_JBHDLJ010000010.1"/>
</dbReference>
<evidence type="ECO:0000313" key="8">
    <source>
        <dbReference type="Proteomes" id="UP001575652"/>
    </source>
</evidence>
<keyword evidence="2" id="KW-0479">Metal-binding</keyword>
<comment type="caution">
    <text evidence="7">The sequence shown here is derived from an EMBL/GenBank/DDBJ whole genome shotgun (WGS) entry which is preliminary data.</text>
</comment>
<dbReference type="GO" id="GO:0051213">
    <property type="term" value="F:dioxygenase activity"/>
    <property type="evidence" value="ECO:0007669"/>
    <property type="project" value="UniProtKB-KW"/>
</dbReference>
<evidence type="ECO:0000256" key="2">
    <source>
        <dbReference type="ARBA" id="ARBA00022723"/>
    </source>
</evidence>
<dbReference type="PANTHER" id="PTHR16557:SF2">
    <property type="entry name" value="NUCLEIC ACID DIOXYGENASE ALKBH1"/>
    <property type="match status" value="1"/>
</dbReference>
<reference evidence="7 8" key="1">
    <citation type="submission" date="2024-09" db="EMBL/GenBank/DDBJ databases">
        <authorList>
            <person name="Salinas-Garcia M.A."/>
            <person name="Prieme A."/>
        </authorList>
    </citation>
    <scope>NUCLEOTIDE SEQUENCE [LARGE SCALE GENOMIC DNA]</scope>
    <source>
        <strain evidence="7 8">DSM 21081</strain>
    </source>
</reference>
<dbReference type="Pfam" id="PF13532">
    <property type="entry name" value="2OG-FeII_Oxy_2"/>
    <property type="match status" value="1"/>
</dbReference>
<protein>
    <submittedName>
        <fullName evidence="7">Alpha-ketoglutarate-dependent dioxygenase AlkB</fullName>
    </submittedName>
</protein>
<dbReference type="Gene3D" id="2.60.120.590">
    <property type="entry name" value="Alpha-ketoglutarate-dependent dioxygenase AlkB-like"/>
    <property type="match status" value="1"/>
</dbReference>
<gene>
    <name evidence="7" type="ORF">ACETWP_12560</name>
</gene>
<dbReference type="Proteomes" id="UP001575652">
    <property type="component" value="Unassembled WGS sequence"/>
</dbReference>
<comment type="cofactor">
    <cofactor evidence="1">
        <name>Fe(2+)</name>
        <dbReference type="ChEBI" id="CHEBI:29033"/>
    </cofactor>
</comment>
<dbReference type="InterPro" id="IPR005123">
    <property type="entry name" value="Oxoglu/Fe-dep_dioxygenase_dom"/>
</dbReference>
<evidence type="ECO:0000256" key="1">
    <source>
        <dbReference type="ARBA" id="ARBA00001954"/>
    </source>
</evidence>
<evidence type="ECO:0000259" key="6">
    <source>
        <dbReference type="PROSITE" id="PS51471"/>
    </source>
</evidence>
<keyword evidence="4" id="KW-0560">Oxidoreductase</keyword>
<keyword evidence="5" id="KW-0408">Iron</keyword>
<dbReference type="InterPro" id="IPR027450">
    <property type="entry name" value="AlkB-like"/>
</dbReference>
<sequence length="237" mass="25990">MSTLFGDELLERPRREIAPGAIHLPGWLGLEQQAWIADRFRDWAAGPVPPRGARIGGHEMSVRTVCLGWHWQPYRYTREATDVNGRRVLEMPDWLVRLGRKAVAEAYGPTLPDGSPSAGYTPDAALVNHYDATAKMGMHQDKDERSPAPVVSLSIGDDCLFRFGNTRTRGKPYRDVELLSGDLFVFGGASRLAYHGIPKVHAGTAPDGCGLATGRINITLRSTGLDETRADTEGARQ</sequence>
<keyword evidence="3 7" id="KW-0223">Dioxygenase</keyword>
<feature type="domain" description="Fe2OG dioxygenase" evidence="6">
    <location>
        <begin position="121"/>
        <end position="224"/>
    </location>
</feature>
<evidence type="ECO:0000256" key="5">
    <source>
        <dbReference type="ARBA" id="ARBA00023004"/>
    </source>
</evidence>
<dbReference type="SUPFAM" id="SSF51197">
    <property type="entry name" value="Clavaminate synthase-like"/>
    <property type="match status" value="1"/>
</dbReference>
<dbReference type="PROSITE" id="PS51471">
    <property type="entry name" value="FE2OG_OXY"/>
    <property type="match status" value="1"/>
</dbReference>
<dbReference type="EMBL" id="JBHDLJ010000010">
    <property type="protein sequence ID" value="MFB0835422.1"/>
    <property type="molecule type" value="Genomic_DNA"/>
</dbReference>
<evidence type="ECO:0000256" key="3">
    <source>
        <dbReference type="ARBA" id="ARBA00022964"/>
    </source>
</evidence>
<keyword evidence="8" id="KW-1185">Reference proteome</keyword>
<proteinExistence type="predicted"/>
<evidence type="ECO:0000313" key="7">
    <source>
        <dbReference type="EMBL" id="MFB0835422.1"/>
    </source>
</evidence>
<accession>A0ABV4UP58</accession>